<evidence type="ECO:0000256" key="1">
    <source>
        <dbReference type="ARBA" id="ARBA00023122"/>
    </source>
</evidence>
<sequence>MLVKDWMTENVVTLEEDETLEKAFKILEDFKTFRKIPITKNGKLTGIITLTDIKGLLPYKAKDIIKDPRFDEFFQELKNIPIKQVMTKDPIYTYPDETIEKASVIMLENKVSGLPVVDRNLRVVGIITETDIFRFYTLVSGVYFAPYLMGALIGCVDDIKSIRDVLNNKIGAKISSIIMWDALFLLSHDTNLKDVMVRFQVSKILSDVENMVKEAFSEYETIKVLFVRKDTIEDVPSRRWK</sequence>
<proteinExistence type="predicted"/>
<dbReference type="Gene3D" id="3.10.580.10">
    <property type="entry name" value="CBS-domain"/>
    <property type="match status" value="2"/>
</dbReference>
<accession>A0A117LC78</accession>
<comment type="caution">
    <text evidence="4">The sequence shown here is derived from an EMBL/GenBank/DDBJ whole genome shotgun (WGS) entry which is preliminary data.</text>
</comment>
<dbReference type="InterPro" id="IPR046342">
    <property type="entry name" value="CBS_dom_sf"/>
</dbReference>
<evidence type="ECO:0000259" key="3">
    <source>
        <dbReference type="PROSITE" id="PS51371"/>
    </source>
</evidence>
<feature type="domain" description="CBS" evidence="3">
    <location>
        <begin position="7"/>
        <end position="64"/>
    </location>
</feature>
<keyword evidence="1 2" id="KW-0129">CBS domain</keyword>
<evidence type="ECO:0000313" key="4">
    <source>
        <dbReference type="EMBL" id="HAA83359.1"/>
    </source>
</evidence>
<dbReference type="PANTHER" id="PTHR43080">
    <property type="entry name" value="CBS DOMAIN-CONTAINING PROTEIN CBSX3, MITOCHONDRIAL"/>
    <property type="match status" value="1"/>
</dbReference>
<evidence type="ECO:0000256" key="2">
    <source>
        <dbReference type="PROSITE-ProRule" id="PRU00703"/>
    </source>
</evidence>
<dbReference type="PROSITE" id="PS51371">
    <property type="entry name" value="CBS"/>
    <property type="match status" value="2"/>
</dbReference>
<dbReference type="SMART" id="SM00116">
    <property type="entry name" value="CBS"/>
    <property type="match status" value="2"/>
</dbReference>
<dbReference type="SUPFAM" id="SSF54631">
    <property type="entry name" value="CBS-domain pair"/>
    <property type="match status" value="1"/>
</dbReference>
<dbReference type="InterPro" id="IPR051257">
    <property type="entry name" value="Diverse_CBS-Domain"/>
</dbReference>
<dbReference type="AlphaFoldDB" id="A0A117LC78"/>
<reference evidence="4 5" key="1">
    <citation type="journal article" date="2018" name="Nat. Biotechnol.">
        <title>A standardized bacterial taxonomy based on genome phylogeny substantially revises the tree of life.</title>
        <authorList>
            <person name="Parks D.H."/>
            <person name="Chuvochina M."/>
            <person name="Waite D.W."/>
            <person name="Rinke C."/>
            <person name="Skarshewski A."/>
            <person name="Chaumeil P.A."/>
            <person name="Hugenholtz P."/>
        </authorList>
    </citation>
    <scope>NUCLEOTIDE SEQUENCE [LARGE SCALE GENOMIC DNA]</scope>
    <source>
        <strain evidence="4">UBA12529</strain>
    </source>
</reference>
<dbReference type="Pfam" id="PF00571">
    <property type="entry name" value="CBS"/>
    <property type="match status" value="2"/>
</dbReference>
<name>A0A117LC78_9BACT</name>
<dbReference type="Proteomes" id="UP000257240">
    <property type="component" value="Unassembled WGS sequence"/>
</dbReference>
<dbReference type="InterPro" id="IPR000644">
    <property type="entry name" value="CBS_dom"/>
</dbReference>
<dbReference type="CDD" id="cd04584">
    <property type="entry name" value="CBS_pair_AcuB_like"/>
    <property type="match status" value="1"/>
</dbReference>
<organism evidence="4 5">
    <name type="scientific">Thermodesulfobacterium commune</name>
    <dbReference type="NCBI Taxonomy" id="1741"/>
    <lineage>
        <taxon>Bacteria</taxon>
        <taxon>Pseudomonadati</taxon>
        <taxon>Thermodesulfobacteriota</taxon>
        <taxon>Thermodesulfobacteria</taxon>
        <taxon>Thermodesulfobacteriales</taxon>
        <taxon>Thermodesulfobacteriaceae</taxon>
        <taxon>Thermodesulfobacterium</taxon>
    </lineage>
</organism>
<feature type="domain" description="CBS" evidence="3">
    <location>
        <begin position="86"/>
        <end position="144"/>
    </location>
</feature>
<evidence type="ECO:0000313" key="5">
    <source>
        <dbReference type="Proteomes" id="UP000257240"/>
    </source>
</evidence>
<dbReference type="PANTHER" id="PTHR43080:SF2">
    <property type="entry name" value="CBS DOMAIN-CONTAINING PROTEIN"/>
    <property type="match status" value="1"/>
</dbReference>
<protein>
    <submittedName>
        <fullName evidence="4">CBS domain-containing protein</fullName>
    </submittedName>
</protein>
<dbReference type="RefSeq" id="WP_022854823.1">
    <property type="nucleotide sequence ID" value="NZ_DAINLL010000023.1"/>
</dbReference>
<gene>
    <name evidence="4" type="ORF">DCE01_00990</name>
</gene>
<dbReference type="EMBL" id="DLVE01000013">
    <property type="protein sequence ID" value="HAA83359.1"/>
    <property type="molecule type" value="Genomic_DNA"/>
</dbReference>